<dbReference type="InterPro" id="IPR036396">
    <property type="entry name" value="Cyt_P450_sf"/>
</dbReference>
<gene>
    <name evidence="2" type="ORF">FNQ90_20560</name>
</gene>
<dbReference type="PANTHER" id="PTHR24305">
    <property type="entry name" value="CYTOCHROME P450"/>
    <property type="match status" value="1"/>
</dbReference>
<keyword evidence="3" id="KW-1185">Reference proteome</keyword>
<dbReference type="InterPro" id="IPR001128">
    <property type="entry name" value="Cyt_P450"/>
</dbReference>
<sequence length="407" mass="45468">MKLSERRGWDRRALALMAELRERYGDGPVMVTTTARPIALLLTPEGMQRVLERTPDPFTPDTLEKRRALGQFQPHGSLISRGGERRARRRVNEKALETTRPMHSIAPEVTRRTAEESSATVRRALRHGVLGWDDFNELWWRSVRRIVLGEAAADDTELTRQLDVLRSAANLSLLRTRQRARRDEFLLRVHRHAFTAEPGTIAHELHDLAPGLPEADPVGQIPHWMFAYEPAGMVTYRALALLAGHPEQAARAVEEVREAGDPASPHLLPHLRACVLESVRLWHTTPLLLRETTEPTRWAGGTMPAGTLVAAYTPWFQRSDFAAPHQDSFAPEQWLSGKAEENPALVPFSGGPGRCPAENLVLLTASSWLAGMLADTDWKVISRPAPRAGEPIPALLDHFTLYLTPPP</sequence>
<evidence type="ECO:0000256" key="1">
    <source>
        <dbReference type="ARBA" id="ARBA00010617"/>
    </source>
</evidence>
<protein>
    <submittedName>
        <fullName evidence="2">Cytochrome P450</fullName>
    </submittedName>
</protein>
<comment type="caution">
    <text evidence="2">The sequence shown here is derived from an EMBL/GenBank/DDBJ whole genome shotgun (WGS) entry which is preliminary data.</text>
</comment>
<dbReference type="Proteomes" id="UP000538929">
    <property type="component" value="Unassembled WGS sequence"/>
</dbReference>
<reference evidence="3" key="1">
    <citation type="submission" date="2019-10" db="EMBL/GenBank/DDBJ databases">
        <title>Streptomyces sp. nov., a novel actinobacterium isolated from alkaline environment.</title>
        <authorList>
            <person name="Golinska P."/>
        </authorList>
    </citation>
    <scope>NUCLEOTIDE SEQUENCE [LARGE SCALE GENOMIC DNA]</scope>
    <source>
        <strain evidence="3">DSM 42118</strain>
    </source>
</reference>
<dbReference type="GO" id="GO:0005506">
    <property type="term" value="F:iron ion binding"/>
    <property type="evidence" value="ECO:0007669"/>
    <property type="project" value="InterPro"/>
</dbReference>
<proteinExistence type="inferred from homology"/>
<dbReference type="GO" id="GO:0016705">
    <property type="term" value="F:oxidoreductase activity, acting on paired donors, with incorporation or reduction of molecular oxygen"/>
    <property type="evidence" value="ECO:0007669"/>
    <property type="project" value="InterPro"/>
</dbReference>
<dbReference type="Gene3D" id="1.10.630.10">
    <property type="entry name" value="Cytochrome P450"/>
    <property type="match status" value="1"/>
</dbReference>
<dbReference type="InterPro" id="IPR050121">
    <property type="entry name" value="Cytochrome_P450_monoxygenase"/>
</dbReference>
<comment type="similarity">
    <text evidence="1">Belongs to the cytochrome P450 family.</text>
</comment>
<dbReference type="AlphaFoldDB" id="A0A7W3TGJ7"/>
<evidence type="ECO:0000313" key="3">
    <source>
        <dbReference type="Proteomes" id="UP000538929"/>
    </source>
</evidence>
<dbReference type="SUPFAM" id="SSF48264">
    <property type="entry name" value="Cytochrome P450"/>
    <property type="match status" value="1"/>
</dbReference>
<dbReference type="GO" id="GO:0004497">
    <property type="term" value="F:monooxygenase activity"/>
    <property type="evidence" value="ECO:0007669"/>
    <property type="project" value="InterPro"/>
</dbReference>
<evidence type="ECO:0000313" key="2">
    <source>
        <dbReference type="EMBL" id="MBB0246438.1"/>
    </source>
</evidence>
<dbReference type="Pfam" id="PF00067">
    <property type="entry name" value="p450"/>
    <property type="match status" value="1"/>
</dbReference>
<dbReference type="PANTHER" id="PTHR24305:SF166">
    <property type="entry name" value="CYTOCHROME P450 12A4, MITOCHONDRIAL-RELATED"/>
    <property type="match status" value="1"/>
</dbReference>
<organism evidence="2 3">
    <name type="scientific">Streptomyces alkaliphilus</name>
    <dbReference type="NCBI Taxonomy" id="1472722"/>
    <lineage>
        <taxon>Bacteria</taxon>
        <taxon>Bacillati</taxon>
        <taxon>Actinomycetota</taxon>
        <taxon>Actinomycetes</taxon>
        <taxon>Kitasatosporales</taxon>
        <taxon>Streptomycetaceae</taxon>
        <taxon>Streptomyces</taxon>
    </lineage>
</organism>
<name>A0A7W3TGJ7_9ACTN</name>
<dbReference type="EMBL" id="VKHT01000894">
    <property type="protein sequence ID" value="MBB0246438.1"/>
    <property type="molecule type" value="Genomic_DNA"/>
</dbReference>
<dbReference type="GO" id="GO:0020037">
    <property type="term" value="F:heme binding"/>
    <property type="evidence" value="ECO:0007669"/>
    <property type="project" value="InterPro"/>
</dbReference>
<feature type="non-terminal residue" evidence="2">
    <location>
        <position position="407"/>
    </location>
</feature>
<accession>A0A7W3TGJ7</accession>